<comment type="caution">
    <text evidence="1">The sequence shown here is derived from an EMBL/GenBank/DDBJ whole genome shotgun (WGS) entry which is preliminary data.</text>
</comment>
<sequence>MFLIEESICSLKDFPTNCGCLSLENRISASEKLTAFQENYEYWLKRAEQHKIASFPTLSLFLDDADKVHFSEIKDDRITYLMNT</sequence>
<protein>
    <submittedName>
        <fullName evidence="1">Uncharacterized protein</fullName>
    </submittedName>
</protein>
<dbReference type="AlphaFoldDB" id="A0A0V1DD26"/>
<organism evidence="1 2">
    <name type="scientific">Trichinella britovi</name>
    <name type="common">Parasitic roundworm</name>
    <dbReference type="NCBI Taxonomy" id="45882"/>
    <lineage>
        <taxon>Eukaryota</taxon>
        <taxon>Metazoa</taxon>
        <taxon>Ecdysozoa</taxon>
        <taxon>Nematoda</taxon>
        <taxon>Enoplea</taxon>
        <taxon>Dorylaimia</taxon>
        <taxon>Trichinellida</taxon>
        <taxon>Trichinellidae</taxon>
        <taxon>Trichinella</taxon>
    </lineage>
</organism>
<evidence type="ECO:0000313" key="2">
    <source>
        <dbReference type="Proteomes" id="UP000054653"/>
    </source>
</evidence>
<keyword evidence="2" id="KW-1185">Reference proteome</keyword>
<reference evidence="1 2" key="1">
    <citation type="submission" date="2015-01" db="EMBL/GenBank/DDBJ databases">
        <title>Evolution of Trichinella species and genotypes.</title>
        <authorList>
            <person name="Korhonen P.K."/>
            <person name="Edoardo P."/>
            <person name="Giuseppe L.R."/>
            <person name="Gasser R.B."/>
        </authorList>
    </citation>
    <scope>NUCLEOTIDE SEQUENCE [LARGE SCALE GENOMIC DNA]</scope>
    <source>
        <strain evidence="1">ISS120</strain>
    </source>
</reference>
<dbReference type="Proteomes" id="UP000054653">
    <property type="component" value="Unassembled WGS sequence"/>
</dbReference>
<gene>
    <name evidence="1" type="ORF">T03_17485</name>
</gene>
<dbReference type="EMBL" id="JYDI01000013">
    <property type="protein sequence ID" value="KRY59349.1"/>
    <property type="molecule type" value="Genomic_DNA"/>
</dbReference>
<accession>A0A0V1DD26</accession>
<evidence type="ECO:0000313" key="1">
    <source>
        <dbReference type="EMBL" id="KRY59349.1"/>
    </source>
</evidence>
<name>A0A0V1DD26_TRIBR</name>
<proteinExistence type="predicted"/>